<feature type="region of interest" description="Disordered" evidence="1">
    <location>
        <begin position="97"/>
        <end position="117"/>
    </location>
</feature>
<organism evidence="4 5">
    <name type="scientific">Cinchona calisaya</name>
    <dbReference type="NCBI Taxonomy" id="153742"/>
    <lineage>
        <taxon>Eukaryota</taxon>
        <taxon>Viridiplantae</taxon>
        <taxon>Streptophyta</taxon>
        <taxon>Embryophyta</taxon>
        <taxon>Tracheophyta</taxon>
        <taxon>Spermatophyta</taxon>
        <taxon>Magnoliopsida</taxon>
        <taxon>eudicotyledons</taxon>
        <taxon>Gunneridae</taxon>
        <taxon>Pentapetalae</taxon>
        <taxon>asterids</taxon>
        <taxon>lamiids</taxon>
        <taxon>Gentianales</taxon>
        <taxon>Rubiaceae</taxon>
        <taxon>Cinchonoideae</taxon>
        <taxon>Cinchoneae</taxon>
        <taxon>Cinchona</taxon>
    </lineage>
</organism>
<feature type="compositionally biased region" description="Acidic residues" evidence="1">
    <location>
        <begin position="232"/>
        <end position="242"/>
    </location>
</feature>
<dbReference type="PANTHER" id="PTHR21450:SF6">
    <property type="entry name" value="EXPRESSED PROTEIN"/>
    <property type="match status" value="1"/>
</dbReference>
<feature type="region of interest" description="Disordered" evidence="1">
    <location>
        <begin position="673"/>
        <end position="697"/>
    </location>
</feature>
<feature type="region of interest" description="Disordered" evidence="1">
    <location>
        <begin position="129"/>
        <end position="181"/>
    </location>
</feature>
<feature type="domain" description="DUF630" evidence="3">
    <location>
        <begin position="1"/>
        <end position="59"/>
    </location>
</feature>
<gene>
    <name evidence="4" type="ORF">ACH5RR_021349</name>
</gene>
<name>A0ABD2ZKJ5_9GENT</name>
<dbReference type="Pfam" id="PF04782">
    <property type="entry name" value="DUF632"/>
    <property type="match status" value="1"/>
</dbReference>
<protein>
    <submittedName>
        <fullName evidence="4">Uncharacterized protein</fullName>
    </submittedName>
</protein>
<feature type="compositionally biased region" description="Polar residues" evidence="1">
    <location>
        <begin position="100"/>
        <end position="115"/>
    </location>
</feature>
<evidence type="ECO:0000256" key="1">
    <source>
        <dbReference type="SAM" id="MobiDB-lite"/>
    </source>
</evidence>
<sequence>MGASSSRLEEDKALQLCRERKKFIGQALDARCSLAANHISYIEALKVTGNALWKFVEPEAPVESSIYTSSATPVPLVPTEKSVSQFSFASPSFSQHASATGNISPSPSPPTSRHNWANHMKFRGTFSRKVEEKPSIPHSVSVNSATPESTTPRSIVRPETPPFEPPPVPPETPPWDYFGLSHAMDNQFSSVERRELNQDSEYDDEISQLREEEGISELGGDEEKFSSPGGEESLESEDEFDEPSTATLVRSFENVNRGGENVATNDSESIASDSMVLNGLKNKSPDLTPLKATSSEAAVGNGIKTTPMEDDGVENKVVPKDFFSSMKDIEYLFEKASEAGREIPRMLEANKFHFRPILPGKENGSMTASFLKSCFSCGEDPSQVQEEAPQTDEKYLTWHRTTSSRSSSSRNFPNANSVDDIEDLTKNLLDSFSMISGSHASTIDRLYAWEKKLYDEVKASEMVRRKYDMKCKLLRQQESNAENALKIDKTRAVVKDLHSRIRVAIHRIDSISKKIEDLRDRELQPQLEELIQGLRRMWEAMLDCHNLQFHIISVAYAPGNTKIYIQSDSRRQIVIYLESELTSLLSCFTKWMNAQKTYVEAINKWLDKSVLRSQKSSKRKKRIQHPPPPIGPPIYATCGHWLNMLNNLPTEAVVDAMKILAAEVAHFLPRQVKNQGKSANHPHSASGQASIDSDPGTKMLRDEAAEDWMPGLDRFRLSLAGFLGQMCKFSESSVNMFAELQKGIEDAKKRYEQPKSQ</sequence>
<evidence type="ECO:0000313" key="4">
    <source>
        <dbReference type="EMBL" id="KAL3518760.1"/>
    </source>
</evidence>
<keyword evidence="5" id="KW-1185">Reference proteome</keyword>
<feature type="domain" description="DUF632" evidence="2">
    <location>
        <begin position="323"/>
        <end position="665"/>
    </location>
</feature>
<dbReference type="InterPro" id="IPR006867">
    <property type="entry name" value="DUF632"/>
</dbReference>
<dbReference type="Pfam" id="PF04783">
    <property type="entry name" value="DUF630"/>
    <property type="match status" value="1"/>
</dbReference>
<proteinExistence type="predicted"/>
<reference evidence="4 5" key="1">
    <citation type="submission" date="2024-11" db="EMBL/GenBank/DDBJ databases">
        <title>A near-complete genome assembly of Cinchona calisaya.</title>
        <authorList>
            <person name="Lian D.C."/>
            <person name="Zhao X.W."/>
            <person name="Wei L."/>
        </authorList>
    </citation>
    <scope>NUCLEOTIDE SEQUENCE [LARGE SCALE GENOMIC DNA]</scope>
    <source>
        <tissue evidence="4">Nenye</tissue>
    </source>
</reference>
<comment type="caution">
    <text evidence="4">The sequence shown here is derived from an EMBL/GenBank/DDBJ whole genome shotgun (WGS) entry which is preliminary data.</text>
</comment>
<feature type="compositionally biased region" description="Polar residues" evidence="1">
    <location>
        <begin position="138"/>
        <end position="153"/>
    </location>
</feature>
<dbReference type="Proteomes" id="UP001630127">
    <property type="component" value="Unassembled WGS sequence"/>
</dbReference>
<dbReference type="AlphaFoldDB" id="A0ABD2ZKJ5"/>
<evidence type="ECO:0000259" key="2">
    <source>
        <dbReference type="Pfam" id="PF04782"/>
    </source>
</evidence>
<evidence type="ECO:0000259" key="3">
    <source>
        <dbReference type="Pfam" id="PF04783"/>
    </source>
</evidence>
<feature type="region of interest" description="Disordered" evidence="1">
    <location>
        <begin position="213"/>
        <end position="244"/>
    </location>
</feature>
<evidence type="ECO:0000313" key="5">
    <source>
        <dbReference type="Proteomes" id="UP001630127"/>
    </source>
</evidence>
<dbReference type="InterPro" id="IPR006868">
    <property type="entry name" value="DUF630"/>
</dbReference>
<accession>A0ABD2ZKJ5</accession>
<dbReference type="EMBL" id="JBJUIK010000009">
    <property type="protein sequence ID" value="KAL3518760.1"/>
    <property type="molecule type" value="Genomic_DNA"/>
</dbReference>
<feature type="compositionally biased region" description="Pro residues" evidence="1">
    <location>
        <begin position="159"/>
        <end position="173"/>
    </location>
</feature>
<dbReference type="PANTHER" id="PTHR21450">
    <property type="entry name" value="PROTEIN ALTERED PHOSPHATE STARVATION RESPONSE 1"/>
    <property type="match status" value="1"/>
</dbReference>
<feature type="compositionally biased region" description="Polar residues" evidence="1">
    <location>
        <begin position="673"/>
        <end position="691"/>
    </location>
</feature>